<dbReference type="PANTHER" id="PTHR21043">
    <property type="entry name" value="IOJAP SUPERFAMILY ORTHOLOG"/>
    <property type="match status" value="1"/>
</dbReference>
<dbReference type="SUPFAM" id="SSF81301">
    <property type="entry name" value="Nucleotidyltransferase"/>
    <property type="match status" value="1"/>
</dbReference>
<comment type="function">
    <text evidence="4">Required for normal mitochondrial ribosome function and mitochondrial translation. May play a role in ribosome biogenesis by preventing premature association of the 28S and 39S ribosomal subunits. Interacts with mitochondrial ribosomal protein uL14m (MRPL14), probably blocking formation of intersubunit bridge B8, preventing association of the 28S and 39S ribosomal subunits. Addition to isolated mitochondrial ribosomal subunits partially inhibits translation, probably by interfering with the association of the 28S and 39S ribosomal subunits and the formation of functional ribosomes. May also participate in the assembly and/or regulation of the stability of the large subunit of the mitochondrial ribosome. May function as a ribosomal silencing factor.</text>
</comment>
<evidence type="ECO:0000256" key="5">
    <source>
        <dbReference type="ARBA" id="ARBA00073331"/>
    </source>
</evidence>
<sequence length="232" mass="27109">MLATFRLARKFRVPRTGSFCKLQNHYETVVRLKNTRPETENVALGDAGVKYQQFKEENANEILDIYEERLKYIEEEVEEENPFEGLNLERGVTGVYDIEDLVEVLKQENAIDIFVAKVPDEIKYVNYICVVTGKSQRHMQALVQFVRRVYKQKRHETDLIPKTEGEMSKDWIAIDLGNIALHIFSPKARLYYDLDSLWAVGSQYDREYNKPEPISDMLESHTIYLRGLEPAK</sequence>
<evidence type="ECO:0000256" key="4">
    <source>
        <dbReference type="ARBA" id="ARBA00053669"/>
    </source>
</evidence>
<dbReference type="Gene3D" id="3.30.460.10">
    <property type="entry name" value="Beta Polymerase, domain 2"/>
    <property type="match status" value="1"/>
</dbReference>
<dbReference type="GO" id="GO:0090071">
    <property type="term" value="P:negative regulation of ribosome biogenesis"/>
    <property type="evidence" value="ECO:0007669"/>
    <property type="project" value="TreeGrafter"/>
</dbReference>
<dbReference type="FunFam" id="3.30.460.10:FF:000018">
    <property type="entry name" value="Mitochondrial assembly of ribosomal large subunit 1"/>
    <property type="match status" value="1"/>
</dbReference>
<reference evidence="6 7" key="1">
    <citation type="submission" date="2019-01" db="EMBL/GenBank/DDBJ databases">
        <authorList>
            <person name="Sayadi A."/>
        </authorList>
    </citation>
    <scope>NUCLEOTIDE SEQUENCE [LARGE SCALE GENOMIC DNA]</scope>
</reference>
<evidence type="ECO:0000256" key="2">
    <source>
        <dbReference type="ARBA" id="ARBA00010574"/>
    </source>
</evidence>
<dbReference type="PANTHER" id="PTHR21043:SF0">
    <property type="entry name" value="MITOCHONDRIAL ASSEMBLY OF RIBOSOMAL LARGE SUBUNIT PROTEIN 1"/>
    <property type="match status" value="1"/>
</dbReference>
<dbReference type="Pfam" id="PF02410">
    <property type="entry name" value="RsfS"/>
    <property type="match status" value="1"/>
</dbReference>
<dbReference type="InterPro" id="IPR004394">
    <property type="entry name" value="Iojap/RsfS/C7orf30"/>
</dbReference>
<keyword evidence="3" id="KW-0496">Mitochondrion</keyword>
<dbReference type="OrthoDB" id="8190653at2759"/>
<proteinExistence type="inferred from homology"/>
<evidence type="ECO:0000256" key="1">
    <source>
        <dbReference type="ARBA" id="ARBA00004173"/>
    </source>
</evidence>
<organism evidence="6 7">
    <name type="scientific">Callosobruchus maculatus</name>
    <name type="common">Southern cowpea weevil</name>
    <name type="synonym">Pulse bruchid</name>
    <dbReference type="NCBI Taxonomy" id="64391"/>
    <lineage>
        <taxon>Eukaryota</taxon>
        <taxon>Metazoa</taxon>
        <taxon>Ecdysozoa</taxon>
        <taxon>Arthropoda</taxon>
        <taxon>Hexapoda</taxon>
        <taxon>Insecta</taxon>
        <taxon>Pterygota</taxon>
        <taxon>Neoptera</taxon>
        <taxon>Endopterygota</taxon>
        <taxon>Coleoptera</taxon>
        <taxon>Polyphaga</taxon>
        <taxon>Cucujiformia</taxon>
        <taxon>Chrysomeloidea</taxon>
        <taxon>Chrysomelidae</taxon>
        <taxon>Bruchinae</taxon>
        <taxon>Bruchini</taxon>
        <taxon>Callosobruchus</taxon>
    </lineage>
</organism>
<dbReference type="Proteomes" id="UP000410492">
    <property type="component" value="Unassembled WGS sequence"/>
</dbReference>
<accession>A0A653CZN8</accession>
<evidence type="ECO:0000313" key="6">
    <source>
        <dbReference type="EMBL" id="VEN52554.1"/>
    </source>
</evidence>
<dbReference type="GO" id="GO:0043023">
    <property type="term" value="F:ribosomal large subunit binding"/>
    <property type="evidence" value="ECO:0007669"/>
    <property type="project" value="TreeGrafter"/>
</dbReference>
<comment type="subcellular location">
    <subcellularLocation>
        <location evidence="1">Mitochondrion</location>
    </subcellularLocation>
</comment>
<dbReference type="NCBIfam" id="TIGR00090">
    <property type="entry name" value="rsfS_iojap_ybeB"/>
    <property type="match status" value="1"/>
</dbReference>
<gene>
    <name evidence="6" type="ORF">CALMAC_LOCUS12635</name>
</gene>
<protein>
    <recommendedName>
        <fullName evidence="5">Mitochondrial assembly of ribosomal large subunit protein 1</fullName>
    </recommendedName>
</protein>
<dbReference type="InterPro" id="IPR043519">
    <property type="entry name" value="NT_sf"/>
</dbReference>
<dbReference type="GO" id="GO:0005739">
    <property type="term" value="C:mitochondrion"/>
    <property type="evidence" value="ECO:0007669"/>
    <property type="project" value="UniProtKB-SubCell"/>
</dbReference>
<name>A0A653CZN8_CALMS</name>
<evidence type="ECO:0000313" key="7">
    <source>
        <dbReference type="Proteomes" id="UP000410492"/>
    </source>
</evidence>
<keyword evidence="7" id="KW-1185">Reference proteome</keyword>
<dbReference type="GO" id="GO:0017148">
    <property type="term" value="P:negative regulation of translation"/>
    <property type="evidence" value="ECO:0007669"/>
    <property type="project" value="TreeGrafter"/>
</dbReference>
<dbReference type="EMBL" id="CAACVG010009207">
    <property type="protein sequence ID" value="VEN52554.1"/>
    <property type="molecule type" value="Genomic_DNA"/>
</dbReference>
<dbReference type="AlphaFoldDB" id="A0A653CZN8"/>
<dbReference type="HAMAP" id="MF_01477">
    <property type="entry name" value="Iojap_RsfS"/>
    <property type="match status" value="1"/>
</dbReference>
<evidence type="ECO:0000256" key="3">
    <source>
        <dbReference type="ARBA" id="ARBA00023128"/>
    </source>
</evidence>
<comment type="similarity">
    <text evidence="2">Belongs to the Iojap/RsfS family.</text>
</comment>